<dbReference type="EMBL" id="CP111022">
    <property type="protein sequence ID" value="WAR19346.1"/>
    <property type="molecule type" value="Genomic_DNA"/>
</dbReference>
<evidence type="ECO:0000256" key="2">
    <source>
        <dbReference type="SAM" id="SignalP"/>
    </source>
</evidence>
<accession>A0ABY7FJC0</accession>
<sequence length="415" mass="47606">MDLKILFVLSFLYASVQTQKKERRALNFLSFVSTSVEIANFVQGIVNDNDQDTASPADLEKAKNEILTIFSEKLDVVQEQLYGSIKETMSLSKIDEVSYKIQSVVLDLRAYLLANENEQIVKKEEFQTQAALIIADIRSLPSRLEKSLANADLSLLELMATNSKCNMTGINEFKDFFFNLTQTGIIIEFSYKTIKQNSTLQTESEWWDSQVRQMIDSFEREDSTCKSRFHTLLRSDMEKHDNLKELSNMVHQKYVWYIIDVFILKQNDDGEDINIEGKETNMMTMSVNGLRKYLIYIDKQTRLNAIKCLLLKSNIQAPLDEVFILDKGTPAHGYVSTIEGSLKKTTLLYDETDETRSCHPETVPVDAVKDGTNEDDGLKEGLNIFLIRLGIGLGSLLFLATFISVCYYWYRRRCH</sequence>
<name>A0ABY7FJC0_MYAAR</name>
<feature type="chain" id="PRO_5046408241" evidence="2">
    <location>
        <begin position="19"/>
        <end position="415"/>
    </location>
</feature>
<protein>
    <submittedName>
        <fullName evidence="3">Uncharacterized protein</fullName>
    </submittedName>
</protein>
<keyword evidence="4" id="KW-1185">Reference proteome</keyword>
<feature type="transmembrane region" description="Helical" evidence="1">
    <location>
        <begin position="385"/>
        <end position="410"/>
    </location>
</feature>
<keyword evidence="2" id="KW-0732">Signal</keyword>
<evidence type="ECO:0000256" key="1">
    <source>
        <dbReference type="SAM" id="Phobius"/>
    </source>
</evidence>
<feature type="signal peptide" evidence="2">
    <location>
        <begin position="1"/>
        <end position="18"/>
    </location>
</feature>
<keyword evidence="1" id="KW-0472">Membrane</keyword>
<evidence type="ECO:0000313" key="4">
    <source>
        <dbReference type="Proteomes" id="UP001164746"/>
    </source>
</evidence>
<keyword evidence="1" id="KW-0812">Transmembrane</keyword>
<keyword evidence="1" id="KW-1133">Transmembrane helix</keyword>
<proteinExistence type="predicted"/>
<reference evidence="3" key="1">
    <citation type="submission" date="2022-11" db="EMBL/GenBank/DDBJ databases">
        <title>Centuries of genome instability and evolution in soft-shell clam transmissible cancer (bioRxiv).</title>
        <authorList>
            <person name="Hart S.F.M."/>
            <person name="Yonemitsu M.A."/>
            <person name="Giersch R.M."/>
            <person name="Beal B.F."/>
            <person name="Arriagada G."/>
            <person name="Davis B.W."/>
            <person name="Ostrander E.A."/>
            <person name="Goff S.P."/>
            <person name="Metzger M.J."/>
        </authorList>
    </citation>
    <scope>NUCLEOTIDE SEQUENCE</scope>
    <source>
        <strain evidence="3">MELC-2E11</strain>
        <tissue evidence="3">Siphon/mantle</tissue>
    </source>
</reference>
<evidence type="ECO:0000313" key="3">
    <source>
        <dbReference type="EMBL" id="WAR19346.1"/>
    </source>
</evidence>
<gene>
    <name evidence="3" type="ORF">MAR_001184</name>
</gene>
<dbReference type="Proteomes" id="UP001164746">
    <property type="component" value="Chromosome 11"/>
</dbReference>
<organism evidence="3 4">
    <name type="scientific">Mya arenaria</name>
    <name type="common">Soft-shell clam</name>
    <dbReference type="NCBI Taxonomy" id="6604"/>
    <lineage>
        <taxon>Eukaryota</taxon>
        <taxon>Metazoa</taxon>
        <taxon>Spiralia</taxon>
        <taxon>Lophotrochozoa</taxon>
        <taxon>Mollusca</taxon>
        <taxon>Bivalvia</taxon>
        <taxon>Autobranchia</taxon>
        <taxon>Heteroconchia</taxon>
        <taxon>Euheterodonta</taxon>
        <taxon>Imparidentia</taxon>
        <taxon>Neoheterodontei</taxon>
        <taxon>Myida</taxon>
        <taxon>Myoidea</taxon>
        <taxon>Myidae</taxon>
        <taxon>Mya</taxon>
    </lineage>
</organism>